<gene>
    <name evidence="8" type="ORF">PLEPLA_LOCUS42755</name>
</gene>
<sequence>MLRGPTPLRCYGDNSNHSYYIFLESRFMGFQFPNLTTFLSLMPHDKMPQLLNSMPPSHLGDFLRRPDIVDSDAELCVLFNSYTQTLEFLEKESLPAEVRRPTLPCVWPMALSSSKRSEVNAWFDRSLNNYYEFLTKTLISPDTTDNATCLAFQKVISVLGDYNYTAVDFVRGDVFTSIRSYLHSATVPRCYNSSDPELNSTAWFADYIGSFAPSLTLTDLQAFGSQQVLQVFTVNLENIALFNHSVFQLNFTSYYVELVYLQESNFNPILLPPVFRCAAPGAAFTQLSEELSVIVLRNLTDICTDLDPQISSALAGNFGDNLDATNIASLGNEASSLTMDQIHSIRVEVLLASLSVLSTVLGWNEGQARAIIQAIMLSGQMQINSSSTLIMLGSLVMGCPTTAFTSINASELIISGQNSAFLVNLMTAPQIVQQVFVTQIVSVNSNSEAIIENVPDAMATEIPPVQLLGLSGKDSVIKKLNKKKWKKQQVELFFSVIAVETSTAMLGGANNLSSSVLQGFTCTGVRSVRTVQIKKLIKACRRKGKRKVKLVETQLTCMYNYIKGDSDATSFALYPPDVLLYYDYSLVPQASCRSYFEELADADFTVFSSDLSYKRTALFDNARSCLGITTTSLTKDNIKVLGNMCCSVDGSYIENSDPSILEILKTCPDLTDAQASAAQSLLLSGKTPYGETSTWDLQTLQDLGMIPLYMTSTFYDQFDKKTKRNFLKYFRKILKSNGVSRGKRRTMKKQIRKSIKKKTKRSIESECTSGTITHVTISRETFPFDYDDVTQFNCCLSAATVKGNLEALTEKVDDEEFLAIVLLRLHEAYGDNATIPEDQVQMLGPASRVATVSHISRWSITEVDTLYALMDSSDGVWNTSLAKAVISNYLSNAGNALGSAELNTIGGANLCALDVDVLKNISPQSLKEANALDVSTCSTEKKEELFTIALQAFTTTTRSTAVPLTTYQLISAYLGGTTRAYIQTLVTSNVSMDVPTFTTLNESIVTSLTVSDVQGLLGSNVADLKSYENQTVGYHRHHDHQPYHSHHRLKQRVNLIITNVLSSYNLIITNVLSSYNLIITNVLSSNNLIFTNVLSSYNLIITNVLSSYNLLFTNVLSSYNLLFTNVLSSYSLLFTNILSRNNLLFTNIVSSYNLIISNILSSYNLLFTNILSSYNTIFTNILSSYNLIFTNILSSYNLIITNILSSYNLIISNILSSNISNILILSHILIISNIIILIHHCARNHQHHYDFCYHHSPRLPPPSRRWLLPLLPPGALHRFSAPCGVRSLH</sequence>
<feature type="transmembrane region" description="Helical" evidence="7">
    <location>
        <begin position="1119"/>
        <end position="1138"/>
    </location>
</feature>
<keyword evidence="7" id="KW-1133">Transmembrane helix</keyword>
<comment type="caution">
    <text evidence="8">The sequence shown here is derived from an EMBL/GenBank/DDBJ whole genome shotgun (WGS) entry which is preliminary data.</text>
</comment>
<evidence type="ECO:0000256" key="7">
    <source>
        <dbReference type="SAM" id="Phobius"/>
    </source>
</evidence>
<evidence type="ECO:0008006" key="10">
    <source>
        <dbReference type="Google" id="ProtNLM"/>
    </source>
</evidence>
<dbReference type="Proteomes" id="UP001153269">
    <property type="component" value="Unassembled WGS sequence"/>
</dbReference>
<feature type="transmembrane region" description="Helical" evidence="7">
    <location>
        <begin position="1219"/>
        <end position="1238"/>
    </location>
</feature>
<organism evidence="8 9">
    <name type="scientific">Pleuronectes platessa</name>
    <name type="common">European plaice</name>
    <dbReference type="NCBI Taxonomy" id="8262"/>
    <lineage>
        <taxon>Eukaryota</taxon>
        <taxon>Metazoa</taxon>
        <taxon>Chordata</taxon>
        <taxon>Craniata</taxon>
        <taxon>Vertebrata</taxon>
        <taxon>Euteleostomi</taxon>
        <taxon>Actinopterygii</taxon>
        <taxon>Neopterygii</taxon>
        <taxon>Teleostei</taxon>
        <taxon>Neoteleostei</taxon>
        <taxon>Acanthomorphata</taxon>
        <taxon>Carangaria</taxon>
        <taxon>Pleuronectiformes</taxon>
        <taxon>Pleuronectoidei</taxon>
        <taxon>Pleuronectidae</taxon>
        <taxon>Pleuronectes</taxon>
    </lineage>
</organism>
<evidence type="ECO:0000256" key="6">
    <source>
        <dbReference type="ARBA" id="ARBA00023180"/>
    </source>
</evidence>
<name>A0A9N7VSP5_PLEPL</name>
<dbReference type="InterPro" id="IPR026664">
    <property type="entry name" value="Stereocilin-rel"/>
</dbReference>
<dbReference type="GO" id="GO:0009986">
    <property type="term" value="C:cell surface"/>
    <property type="evidence" value="ECO:0007669"/>
    <property type="project" value="TreeGrafter"/>
</dbReference>
<keyword evidence="7" id="KW-0812">Transmembrane</keyword>
<dbReference type="InterPro" id="IPR010335">
    <property type="entry name" value="Mesothelin"/>
</dbReference>
<dbReference type="GO" id="GO:0007160">
    <property type="term" value="P:cell-matrix adhesion"/>
    <property type="evidence" value="ECO:0007669"/>
    <property type="project" value="TreeGrafter"/>
</dbReference>
<dbReference type="EMBL" id="CADEAL010004235">
    <property type="protein sequence ID" value="CAB1454985.1"/>
    <property type="molecule type" value="Genomic_DNA"/>
</dbReference>
<dbReference type="PANTHER" id="PTHR23412:SF6">
    <property type="entry name" value="MESOTHELIN"/>
    <property type="match status" value="1"/>
</dbReference>
<accession>A0A9N7VSP5</accession>
<evidence type="ECO:0000256" key="1">
    <source>
        <dbReference type="ARBA" id="ARBA00004370"/>
    </source>
</evidence>
<feature type="transmembrane region" description="Helical" evidence="7">
    <location>
        <begin position="1088"/>
        <end position="1112"/>
    </location>
</feature>
<evidence type="ECO:0000313" key="9">
    <source>
        <dbReference type="Proteomes" id="UP001153269"/>
    </source>
</evidence>
<keyword evidence="9" id="KW-1185">Reference proteome</keyword>
<dbReference type="PANTHER" id="PTHR23412">
    <property type="entry name" value="STEREOCILIN RELATED"/>
    <property type="match status" value="1"/>
</dbReference>
<comment type="subcellular location">
    <subcellularLocation>
        <location evidence="1">Membrane</location>
    </subcellularLocation>
</comment>
<dbReference type="GO" id="GO:0016020">
    <property type="term" value="C:membrane"/>
    <property type="evidence" value="ECO:0007669"/>
    <property type="project" value="UniProtKB-SubCell"/>
</dbReference>
<keyword evidence="6" id="KW-0325">Glycoprotein</keyword>
<evidence type="ECO:0000256" key="2">
    <source>
        <dbReference type="ARBA" id="ARBA00011016"/>
    </source>
</evidence>
<feature type="transmembrane region" description="Helical" evidence="7">
    <location>
        <begin position="1178"/>
        <end position="1199"/>
    </location>
</feature>
<evidence type="ECO:0000256" key="3">
    <source>
        <dbReference type="ARBA" id="ARBA00022729"/>
    </source>
</evidence>
<feature type="transmembrane region" description="Helical" evidence="7">
    <location>
        <begin position="1144"/>
        <end position="1166"/>
    </location>
</feature>
<evidence type="ECO:0000256" key="4">
    <source>
        <dbReference type="ARBA" id="ARBA00022889"/>
    </source>
</evidence>
<comment type="similarity">
    <text evidence="2">Belongs to the mesothelin family.</text>
</comment>
<keyword evidence="4" id="KW-0130">Cell adhesion</keyword>
<dbReference type="Pfam" id="PF06060">
    <property type="entry name" value="Mesothelin"/>
    <property type="match status" value="1"/>
</dbReference>
<evidence type="ECO:0000256" key="5">
    <source>
        <dbReference type="ARBA" id="ARBA00023136"/>
    </source>
</evidence>
<reference evidence="8" key="1">
    <citation type="submission" date="2020-03" db="EMBL/GenBank/DDBJ databases">
        <authorList>
            <person name="Weist P."/>
        </authorList>
    </citation>
    <scope>NUCLEOTIDE SEQUENCE</scope>
</reference>
<evidence type="ECO:0000313" key="8">
    <source>
        <dbReference type="EMBL" id="CAB1454985.1"/>
    </source>
</evidence>
<proteinExistence type="inferred from homology"/>
<keyword evidence="5 7" id="KW-0472">Membrane</keyword>
<keyword evidence="3" id="KW-0732">Signal</keyword>
<protein>
    <recommendedName>
        <fullName evidence="10">Mesothelin-like protein</fullName>
    </recommendedName>
</protein>